<evidence type="ECO:0000313" key="5">
    <source>
        <dbReference type="WBParaSite" id="EVEC_0000128501-mRNA-1"/>
    </source>
</evidence>
<dbReference type="OrthoDB" id="422720at2759"/>
<comment type="similarity">
    <text evidence="1">Belongs to the TRAFAC class dynamin-like GTPase superfamily. IRG family.</text>
</comment>
<reference evidence="5" key="1">
    <citation type="submission" date="2017-02" db="UniProtKB">
        <authorList>
            <consortium name="WormBaseParasite"/>
        </authorList>
    </citation>
    <scope>IDENTIFICATION</scope>
</reference>
<dbReference type="EMBL" id="UXUI01007157">
    <property type="protein sequence ID" value="VDD85850.1"/>
    <property type="molecule type" value="Genomic_DNA"/>
</dbReference>
<dbReference type="InterPro" id="IPR027417">
    <property type="entry name" value="P-loop_NTPase"/>
</dbReference>
<evidence type="ECO:0000313" key="4">
    <source>
        <dbReference type="Proteomes" id="UP000274131"/>
    </source>
</evidence>
<evidence type="ECO:0000313" key="3">
    <source>
        <dbReference type="EMBL" id="VDD85850.1"/>
    </source>
</evidence>
<reference evidence="3 4" key="2">
    <citation type="submission" date="2018-10" db="EMBL/GenBank/DDBJ databases">
        <authorList>
            <consortium name="Pathogen Informatics"/>
        </authorList>
    </citation>
    <scope>NUCLEOTIDE SEQUENCE [LARGE SCALE GENOMIC DNA]</scope>
</reference>
<dbReference type="PANTHER" id="PTHR14143">
    <property type="entry name" value="INTERFERON-INDUCIBLE GTPASE FAMILY MEMBER"/>
    <property type="match status" value="1"/>
</dbReference>
<dbReference type="WBParaSite" id="EVEC_0000128501-mRNA-1">
    <property type="protein sequence ID" value="EVEC_0000128501-mRNA-1"/>
    <property type="gene ID" value="EVEC_0000128501"/>
</dbReference>
<evidence type="ECO:0000256" key="1">
    <source>
        <dbReference type="ARBA" id="ARBA00005429"/>
    </source>
</evidence>
<organism evidence="5">
    <name type="scientific">Enterobius vermicularis</name>
    <name type="common">Human pinworm</name>
    <dbReference type="NCBI Taxonomy" id="51028"/>
    <lineage>
        <taxon>Eukaryota</taxon>
        <taxon>Metazoa</taxon>
        <taxon>Ecdysozoa</taxon>
        <taxon>Nematoda</taxon>
        <taxon>Chromadorea</taxon>
        <taxon>Rhabditida</taxon>
        <taxon>Spirurina</taxon>
        <taxon>Oxyuridomorpha</taxon>
        <taxon>Oxyuroidea</taxon>
        <taxon>Oxyuridae</taxon>
        <taxon>Enterobius</taxon>
    </lineage>
</organism>
<keyword evidence="4" id="KW-1185">Reference proteome</keyword>
<dbReference type="SUPFAM" id="SSF52540">
    <property type="entry name" value="P-loop containing nucleoside triphosphate hydrolases"/>
    <property type="match status" value="2"/>
</dbReference>
<feature type="domain" description="IRG-type G" evidence="2">
    <location>
        <begin position="66"/>
        <end position="255"/>
    </location>
</feature>
<dbReference type="Pfam" id="PF05049">
    <property type="entry name" value="IIGP"/>
    <property type="match status" value="1"/>
</dbReference>
<dbReference type="PANTHER" id="PTHR14143:SF1">
    <property type="entry name" value="IRG-TYPE G DOMAIN-CONTAINING PROTEIN"/>
    <property type="match status" value="1"/>
</dbReference>
<dbReference type="Proteomes" id="UP000274131">
    <property type="component" value="Unassembled WGS sequence"/>
</dbReference>
<dbReference type="AlphaFoldDB" id="A0A0N4UV36"/>
<protein>
    <submittedName>
        <fullName evidence="5">IRG-type G domain-containing protein</fullName>
    </submittedName>
</protein>
<dbReference type="Gene3D" id="3.40.50.300">
    <property type="entry name" value="P-loop containing nucleotide triphosphate hydrolases"/>
    <property type="match status" value="2"/>
</dbReference>
<accession>A0A0N4UV36</accession>
<gene>
    <name evidence="3" type="ORF">EVEC_LOCUS993</name>
</gene>
<name>A0A0N4UV36_ENTVE</name>
<dbReference type="GO" id="GO:0005525">
    <property type="term" value="F:GTP binding"/>
    <property type="evidence" value="ECO:0007669"/>
    <property type="project" value="InterPro"/>
</dbReference>
<dbReference type="GO" id="GO:0016020">
    <property type="term" value="C:membrane"/>
    <property type="evidence" value="ECO:0007669"/>
    <property type="project" value="InterPro"/>
</dbReference>
<dbReference type="PROSITE" id="PS51716">
    <property type="entry name" value="G_IRG"/>
    <property type="match status" value="1"/>
</dbReference>
<dbReference type="STRING" id="51028.A0A0N4UV36"/>
<evidence type="ECO:0000259" key="2">
    <source>
        <dbReference type="PROSITE" id="PS51716"/>
    </source>
</evidence>
<proteinExistence type="inferred from homology"/>
<dbReference type="InterPro" id="IPR007743">
    <property type="entry name" value="Immunity-related_GTPase-like"/>
</dbReference>
<dbReference type="InterPro" id="IPR030385">
    <property type="entry name" value="G_IRG_dom"/>
</dbReference>
<sequence length="560" mass="63015">MMTAKSDDSATEYTTVAETLNRSKRTPSTINSKVAFDDYPIYNPVDDINFESGKSFHTSCHPIDSSKKNIGIAGGIKSGKSTLINALRGLNPEEKQAAGHQSCMRMEPFNFLEEQFQNIVLWEIPYPQKINNIADMYDRTMEFDKIYERNKLHLFELIIVLTPQGNLTDDDIAFSRILHSRRTPLLFLKSKTDDDLDAEARETDQDIVGHIFSKGLHQKAQVLGDVELLYVSSPVVQDILCGSTASLLYRVDEDKLIAVVGLYPCCHKALQNLAKDQLTLPCNFNYETHTLPTVLADAGFEISYGTDDRVYGTFETRCSVRRAGKTAFNYGFAGSQGVGKSALINGIRAISSKHPLAAGRTKIKPGFCQRHEFDDDVLAYSVTLWELHYPKKIILRLTTKTTFRKTLANFTAVFIVINGSPTEQDLTFAKIAFRRNATIVFLNSKCDRILMARSRSEEIPVGDVLKQQVVDKGKFERIMSTKAPELKGRVHLFFVSARVFRALRTGSTDAQVFLLHERAVFDFLKQKKIIAEMLDEPSPDYKERLYACINDDSPTTPNGN</sequence>